<name>A0A380DVR2_STAAU</name>
<gene>
    <name evidence="2" type="primary">kdpB_1</name>
    <name evidence="2" type="ORF">NCTC5664_01894</name>
</gene>
<protein>
    <submittedName>
        <fullName evidence="2">Potassium-transporting ATPase subunit B 2</fullName>
        <ecNumber evidence="2">3.6.3.12</ecNumber>
    </submittedName>
</protein>
<keyword evidence="2" id="KW-0378">Hydrolase</keyword>
<dbReference type="PANTHER" id="PTHR43743:SF1">
    <property type="entry name" value="POTASSIUM-TRANSPORTING ATPASE ATP-BINDING SUBUNIT"/>
    <property type="match status" value="1"/>
</dbReference>
<dbReference type="AlphaFoldDB" id="A0A380DVR2"/>
<organism evidence="2 3">
    <name type="scientific">Staphylococcus aureus</name>
    <dbReference type="NCBI Taxonomy" id="1280"/>
    <lineage>
        <taxon>Bacteria</taxon>
        <taxon>Bacillati</taxon>
        <taxon>Bacillota</taxon>
        <taxon>Bacilli</taxon>
        <taxon>Bacillales</taxon>
        <taxon>Staphylococcaceae</taxon>
        <taxon>Staphylococcus</taxon>
    </lineage>
</organism>
<proteinExistence type="predicted"/>
<dbReference type="GO" id="GO:0016787">
    <property type="term" value="F:hydrolase activity"/>
    <property type="evidence" value="ECO:0007669"/>
    <property type="project" value="UniProtKB-KW"/>
</dbReference>
<dbReference type="GO" id="GO:0008556">
    <property type="term" value="F:P-type potassium transmembrane transporter activity"/>
    <property type="evidence" value="ECO:0007669"/>
    <property type="project" value="InterPro"/>
</dbReference>
<accession>A0A380DVR2</accession>
<dbReference type="InterPro" id="IPR006391">
    <property type="entry name" value="P-type_ATPase_bsu_IA"/>
</dbReference>
<keyword evidence="1" id="KW-0812">Transmembrane</keyword>
<evidence type="ECO:0000313" key="2">
    <source>
        <dbReference type="EMBL" id="SUK49832.1"/>
    </source>
</evidence>
<dbReference type="PANTHER" id="PTHR43743">
    <property type="entry name" value="POTASSIUM-TRANSPORTING ATPASE ATP-BINDING SUBUNIT"/>
    <property type="match status" value="1"/>
</dbReference>
<dbReference type="GO" id="GO:0016020">
    <property type="term" value="C:membrane"/>
    <property type="evidence" value="ECO:0007669"/>
    <property type="project" value="InterPro"/>
</dbReference>
<dbReference type="GO" id="GO:0005524">
    <property type="term" value="F:ATP binding"/>
    <property type="evidence" value="ECO:0007669"/>
    <property type="project" value="UniProtKB-KW"/>
</dbReference>
<dbReference type="EMBL" id="UHAQ01000002">
    <property type="protein sequence ID" value="SUK49832.1"/>
    <property type="molecule type" value="Genomic_DNA"/>
</dbReference>
<evidence type="ECO:0000256" key="1">
    <source>
        <dbReference type="SAM" id="Phobius"/>
    </source>
</evidence>
<keyword evidence="1" id="KW-1133">Transmembrane helix</keyword>
<dbReference type="EC" id="3.6.3.12" evidence="2"/>
<reference evidence="2 3" key="1">
    <citation type="submission" date="2018-06" db="EMBL/GenBank/DDBJ databases">
        <authorList>
            <consortium name="Pathogen Informatics"/>
            <person name="Doyle S."/>
        </authorList>
    </citation>
    <scope>NUCLEOTIDE SEQUENCE [LARGE SCALE GENOMIC DNA]</scope>
    <source>
        <strain evidence="2 3">NCTC5664</strain>
    </source>
</reference>
<keyword evidence="1" id="KW-0472">Membrane</keyword>
<sequence>MHHVNKYFNQTMVIEALKMSFYKLNPKQLIKNPIMFVVEVGMILTLILICFPDIFGTSYLSRGYLITIFIILLITILFANFSEAFAEGRGKAQADSLRQAQSNLTARLIEENGAYRIVNATELKAGQNIRVENGRNNPC</sequence>
<dbReference type="Proteomes" id="UP000254502">
    <property type="component" value="Unassembled WGS sequence"/>
</dbReference>
<feature type="transmembrane region" description="Helical" evidence="1">
    <location>
        <begin position="61"/>
        <end position="81"/>
    </location>
</feature>
<feature type="transmembrane region" description="Helical" evidence="1">
    <location>
        <begin position="34"/>
        <end position="55"/>
    </location>
</feature>
<evidence type="ECO:0000313" key="3">
    <source>
        <dbReference type="Proteomes" id="UP000254502"/>
    </source>
</evidence>